<protein>
    <submittedName>
        <fullName evidence="2">TrbC/VirB2 family protein</fullName>
    </submittedName>
</protein>
<sequence length="108" mass="11802">MMNEKRLERKHMILCQIAFLLVLGAGLYAQSTVVIPGEVQTTLEEVRNAFTGDLARILVGIFFAGSCIAYAYNKDNEKMKAKMIAVMIGSGLLALSQSIVDNVMKMGS</sequence>
<keyword evidence="4" id="KW-1185">Reference proteome</keyword>
<dbReference type="Pfam" id="PF04956">
    <property type="entry name" value="TrbC"/>
    <property type="match status" value="1"/>
</dbReference>
<dbReference type="InterPro" id="IPR007039">
    <property type="entry name" value="TrbC/VirB2"/>
</dbReference>
<reference evidence="2" key="1">
    <citation type="submission" date="2021-08" db="EMBL/GenBank/DDBJ databases">
        <title>Comparative analyses of Brucepasteria parasyntrophica and Teretinema zuelzerae.</title>
        <authorList>
            <person name="Song Y."/>
            <person name="Brune A."/>
        </authorList>
    </citation>
    <scope>NUCLEOTIDE SEQUENCE</scope>
    <source>
        <strain evidence="2">DSM 1903</strain>
    </source>
</reference>
<dbReference type="EMBL" id="JAINWA010000002">
    <property type="protein sequence ID" value="MCD1654497.1"/>
    <property type="molecule type" value="Genomic_DNA"/>
</dbReference>
<feature type="transmembrane region" description="Helical" evidence="1">
    <location>
        <begin position="84"/>
        <end position="100"/>
    </location>
</feature>
<accession>A0AAE3JIL6</accession>
<evidence type="ECO:0000313" key="4">
    <source>
        <dbReference type="Proteomes" id="UP001198163"/>
    </source>
</evidence>
<organism evidence="2 4">
    <name type="scientific">Teretinema zuelzerae</name>
    <dbReference type="NCBI Taxonomy" id="156"/>
    <lineage>
        <taxon>Bacteria</taxon>
        <taxon>Pseudomonadati</taxon>
        <taxon>Spirochaetota</taxon>
        <taxon>Spirochaetia</taxon>
        <taxon>Spirochaetales</taxon>
        <taxon>Treponemataceae</taxon>
        <taxon>Teretinema</taxon>
    </lineage>
</organism>
<proteinExistence type="predicted"/>
<feature type="transmembrane region" description="Helical" evidence="1">
    <location>
        <begin position="53"/>
        <end position="72"/>
    </location>
</feature>
<evidence type="ECO:0000256" key="1">
    <source>
        <dbReference type="SAM" id="Phobius"/>
    </source>
</evidence>
<comment type="caution">
    <text evidence="2">The sequence shown here is derived from an EMBL/GenBank/DDBJ whole genome shotgun (WGS) entry which is preliminary data.</text>
</comment>
<keyword evidence="1" id="KW-0812">Transmembrane</keyword>
<gene>
    <name evidence="2" type="ORF">K7J14_06910</name>
    <name evidence="3" type="ORF">K7J14_07235</name>
</gene>
<dbReference type="EMBL" id="JAINWA010000001">
    <property type="protein sequence ID" value="MCD1654433.1"/>
    <property type="molecule type" value="Genomic_DNA"/>
</dbReference>
<dbReference type="RefSeq" id="WP_230754666.1">
    <property type="nucleotide sequence ID" value="NZ_JAINWA010000001.1"/>
</dbReference>
<evidence type="ECO:0000313" key="2">
    <source>
        <dbReference type="EMBL" id="MCD1654433.1"/>
    </source>
</evidence>
<keyword evidence="1" id="KW-1133">Transmembrane helix</keyword>
<dbReference type="Proteomes" id="UP001198163">
    <property type="component" value="Unassembled WGS sequence"/>
</dbReference>
<name>A0AAE3JIL6_9SPIR</name>
<keyword evidence="1" id="KW-0472">Membrane</keyword>
<dbReference type="AlphaFoldDB" id="A0AAE3JIL6"/>
<evidence type="ECO:0000313" key="3">
    <source>
        <dbReference type="EMBL" id="MCD1654497.1"/>
    </source>
</evidence>